<dbReference type="SUPFAM" id="SSF48208">
    <property type="entry name" value="Six-hairpin glycosidases"/>
    <property type="match status" value="1"/>
</dbReference>
<organism evidence="2 3">
    <name type="scientific">Sphingomonas abietis</name>
    <dbReference type="NCBI Taxonomy" id="3012344"/>
    <lineage>
        <taxon>Bacteria</taxon>
        <taxon>Pseudomonadati</taxon>
        <taxon>Pseudomonadota</taxon>
        <taxon>Alphaproteobacteria</taxon>
        <taxon>Sphingomonadales</taxon>
        <taxon>Sphingomonadaceae</taxon>
        <taxon>Sphingomonas</taxon>
    </lineage>
</organism>
<dbReference type="InterPro" id="IPR012341">
    <property type="entry name" value="6hp_glycosidase-like_sf"/>
</dbReference>
<feature type="region of interest" description="Disordered" evidence="1">
    <location>
        <begin position="118"/>
        <end position="137"/>
    </location>
</feature>
<dbReference type="PROSITE" id="PS51318">
    <property type="entry name" value="TAT"/>
    <property type="match status" value="1"/>
</dbReference>
<evidence type="ECO:0000313" key="3">
    <source>
        <dbReference type="Proteomes" id="UP001210865"/>
    </source>
</evidence>
<evidence type="ECO:0008006" key="4">
    <source>
        <dbReference type="Google" id="ProtNLM"/>
    </source>
</evidence>
<gene>
    <name evidence="2" type="ORF">PBT88_03700</name>
</gene>
<dbReference type="Gene3D" id="1.50.10.10">
    <property type="match status" value="1"/>
</dbReference>
<protein>
    <recommendedName>
        <fullName evidence="4">Tat pathway signal protein</fullName>
    </recommendedName>
</protein>
<dbReference type="RefSeq" id="WP_270077890.1">
    <property type="nucleotide sequence ID" value="NZ_CP115174.1"/>
</dbReference>
<proteinExistence type="predicted"/>
<reference evidence="2 3" key="1">
    <citation type="submission" date="2022-12" db="EMBL/GenBank/DDBJ databases">
        <title>Sphingomonas abieness sp. nov., an endophytic bacterium isolated from Abies koreana.</title>
        <authorList>
            <person name="Jiang L."/>
            <person name="Lee J."/>
        </authorList>
    </citation>
    <scope>NUCLEOTIDE SEQUENCE [LARGE SCALE GENOMIC DNA]</scope>
    <source>
        <strain evidence="3">PAMB 00755</strain>
    </source>
</reference>
<evidence type="ECO:0000256" key="1">
    <source>
        <dbReference type="SAM" id="MobiDB-lite"/>
    </source>
</evidence>
<evidence type="ECO:0000313" key="2">
    <source>
        <dbReference type="EMBL" id="WBO23255.1"/>
    </source>
</evidence>
<dbReference type="InterPro" id="IPR008928">
    <property type="entry name" value="6-hairpin_glycosidase_sf"/>
</dbReference>
<sequence length="774" mass="85633">MNRRDFLQSSVAGAAAASTATALRAAPALPRLPASAVAGHSRLLDIEIDGERWTVWEDLRDPDGAISFVSAAGTLVLAKRTEAMFATADPPHLGLAMRDIALADADLLADALLAGGGDPDPDRVRDAAPPSASNFKPDEIGTRLPWTALVGTKQAEDTMPVFRNGRTRTYRPEHRFPELSGDDSALQRREGLLGGWLPAVHKVIPRKTGGHEAGGHWDLLVFADVDADNRFIVETWHRTLRIEQGRIVEADYGHSYAPYPPRRQHPTPEAFYTAMFRFARSWQAELAEGAKATLPDPEWTDMVDHAFAKELVIRPNGVWPKYGAVDRDYYGSEYDGFQDTFTSSLYANLLWGRFAQARAVLDQYFTAFVLPDGLVDMRGPETAQYGLTLALLARYLRLTGDLATLVKHRDKIRATVTLLTDLHDQSLALPAADRGFGLIHGWNESDSCLHPDPTIWWKPYWANSAFAVRGWREIAAIWPAIGGSTQDAADWSARATRLQQHLEQRLRANIRHDLTPPYVGPLPGVTNTFREALTAENESEQGWPHRAYAELLQPGVLPPDLEALVVDCLRGHGGTTLGVVANIGRPDPASRDILGFISYGYAEALLRLDRIEEYLLFLYSHRFHAHTRGSWMGGEVSGIDGGLALFCIPAQLTIPKLVRWMLVYEDQDADRLHLARAVPTRWIMSGQPIAIRDAPTRWGKVGFSLRRSGPGIIEGEISLPAKAPRETLLRVRLPADRQIRRAFVDGKTAIATAFGDIPIAAADHRVRKVRIEIG</sequence>
<dbReference type="Proteomes" id="UP001210865">
    <property type="component" value="Chromosome"/>
</dbReference>
<accession>A0ABY7NQK8</accession>
<name>A0ABY7NQK8_9SPHN</name>
<keyword evidence="3" id="KW-1185">Reference proteome</keyword>
<dbReference type="EMBL" id="CP115174">
    <property type="protein sequence ID" value="WBO23255.1"/>
    <property type="molecule type" value="Genomic_DNA"/>
</dbReference>
<dbReference type="InterPro" id="IPR006311">
    <property type="entry name" value="TAT_signal"/>
</dbReference>